<gene>
    <name evidence="2" type="ORF">PVAP13_2KG108601</name>
</gene>
<name>A0A8T0WL19_PANVG</name>
<dbReference type="Proteomes" id="UP000823388">
    <property type="component" value="Chromosome 2K"/>
</dbReference>
<proteinExistence type="predicted"/>
<evidence type="ECO:0000313" key="3">
    <source>
        <dbReference type="Proteomes" id="UP000823388"/>
    </source>
</evidence>
<keyword evidence="3" id="KW-1185">Reference proteome</keyword>
<dbReference type="AlphaFoldDB" id="A0A8T0WL19"/>
<accession>A0A8T0WL19</accession>
<protein>
    <submittedName>
        <fullName evidence="2">Uncharacterized protein</fullName>
    </submittedName>
</protein>
<organism evidence="2 3">
    <name type="scientific">Panicum virgatum</name>
    <name type="common">Blackwell switchgrass</name>
    <dbReference type="NCBI Taxonomy" id="38727"/>
    <lineage>
        <taxon>Eukaryota</taxon>
        <taxon>Viridiplantae</taxon>
        <taxon>Streptophyta</taxon>
        <taxon>Embryophyta</taxon>
        <taxon>Tracheophyta</taxon>
        <taxon>Spermatophyta</taxon>
        <taxon>Magnoliopsida</taxon>
        <taxon>Liliopsida</taxon>
        <taxon>Poales</taxon>
        <taxon>Poaceae</taxon>
        <taxon>PACMAD clade</taxon>
        <taxon>Panicoideae</taxon>
        <taxon>Panicodae</taxon>
        <taxon>Paniceae</taxon>
        <taxon>Panicinae</taxon>
        <taxon>Panicum</taxon>
        <taxon>Panicum sect. Hiantes</taxon>
    </lineage>
</organism>
<dbReference type="EMBL" id="CM029039">
    <property type="protein sequence ID" value="KAG2647838.1"/>
    <property type="molecule type" value="Genomic_DNA"/>
</dbReference>
<evidence type="ECO:0000313" key="2">
    <source>
        <dbReference type="EMBL" id="KAG2647838.1"/>
    </source>
</evidence>
<feature type="region of interest" description="Disordered" evidence="1">
    <location>
        <begin position="1"/>
        <end position="22"/>
    </location>
</feature>
<evidence type="ECO:0000256" key="1">
    <source>
        <dbReference type="SAM" id="MobiDB-lite"/>
    </source>
</evidence>
<comment type="caution">
    <text evidence="2">The sequence shown here is derived from an EMBL/GenBank/DDBJ whole genome shotgun (WGS) entry which is preliminary data.</text>
</comment>
<sequence>MQKKKSDRNLGPRHQGLNGLQPRCKLMGLGERNQIWVRLHGRENQSLPGRCRFDGPIAQLAAAAPELGVVIPPEVRCGEPAGAAVHSWRRRGQRWTVRRLA</sequence>
<reference evidence="2" key="1">
    <citation type="submission" date="2020-05" db="EMBL/GenBank/DDBJ databases">
        <title>WGS assembly of Panicum virgatum.</title>
        <authorList>
            <person name="Lovell J.T."/>
            <person name="Jenkins J."/>
            <person name="Shu S."/>
            <person name="Juenger T.E."/>
            <person name="Schmutz J."/>
        </authorList>
    </citation>
    <scope>NUCLEOTIDE SEQUENCE</scope>
    <source>
        <strain evidence="2">AP13</strain>
    </source>
</reference>